<evidence type="ECO:0000313" key="3">
    <source>
        <dbReference type="Proteomes" id="UP000243200"/>
    </source>
</evidence>
<evidence type="ECO:0000313" key="2">
    <source>
        <dbReference type="EMBL" id="SBT72862.1"/>
    </source>
</evidence>
<dbReference type="AlphaFoldDB" id="A0A1C3KGN5"/>
<dbReference type="Pfam" id="PF05795">
    <property type="entry name" value="Plasmodium_Vir"/>
    <property type="match status" value="1"/>
</dbReference>
<keyword evidence="1" id="KW-0472">Membrane</keyword>
<dbReference type="Proteomes" id="UP000243200">
    <property type="component" value="Unassembled WGS sequence"/>
</dbReference>
<organism evidence="2 3">
    <name type="scientific">Plasmodium ovale</name>
    <name type="common">malaria parasite P. ovale</name>
    <dbReference type="NCBI Taxonomy" id="36330"/>
    <lineage>
        <taxon>Eukaryota</taxon>
        <taxon>Sar</taxon>
        <taxon>Alveolata</taxon>
        <taxon>Apicomplexa</taxon>
        <taxon>Aconoidasida</taxon>
        <taxon>Haemosporida</taxon>
        <taxon>Plasmodiidae</taxon>
        <taxon>Plasmodium</taxon>
        <taxon>Plasmodium (Plasmodium)</taxon>
    </lineage>
</organism>
<feature type="transmembrane region" description="Helical" evidence="1">
    <location>
        <begin position="257"/>
        <end position="277"/>
    </location>
</feature>
<name>A0A1C3KGN5_PLAOA</name>
<dbReference type="EMBL" id="FLRJ01000173">
    <property type="protein sequence ID" value="SBT72862.1"/>
    <property type="molecule type" value="Genomic_DNA"/>
</dbReference>
<gene>
    <name evidence="2" type="primary">PowCR01_000005300</name>
    <name evidence="2" type="ORF">POWCR01_000005300</name>
</gene>
<dbReference type="InterPro" id="IPR008780">
    <property type="entry name" value="Plasmodium_Vir"/>
</dbReference>
<proteinExistence type="predicted"/>
<keyword evidence="1" id="KW-1133">Transmembrane helix</keyword>
<dbReference type="VEuPathDB" id="PlasmoDB:PocGH01_00226800"/>
<dbReference type="VEuPathDB" id="PlasmoDB:POWCR01_000005300"/>
<dbReference type="OrthoDB" id="384458at2759"/>
<keyword evidence="1" id="KW-0812">Transmembrane</keyword>
<reference evidence="2 3" key="1">
    <citation type="submission" date="2016-06" db="EMBL/GenBank/DDBJ databases">
        <authorList>
            <consortium name="Pathogen Informatics"/>
        </authorList>
    </citation>
    <scope>NUCLEOTIDE SEQUENCE [LARGE SCALE GENOMIC DNA]</scope>
</reference>
<evidence type="ECO:0000256" key="1">
    <source>
        <dbReference type="SAM" id="Phobius"/>
    </source>
</evidence>
<protein>
    <submittedName>
        <fullName evidence="2">Plasmodium vivax Vir protein, putative</fullName>
    </submittedName>
</protein>
<sequence length="334" mass="38890">MLYVFIREIKCYPFFDTIWKLYDQFDKTVSNEGNVLYDSICQSIIENISENNGKHIDICIKLMRNLWSLSNTKYSDMLNSEHCTNLNIWLYNEIKKHSIPEETLKEIFEATNTITLTLSNYYKCTYYPFNKDIEPENLLKLLNFEANINIIKRVLEDKGNTHYCQCKNYVYECANIFRTLNSKYCPSGKANKENICSKLKTFQSSYSISLYDKPEIKANIPSLDSPHSETLIDCSHKEQVISLQDPKDESVSSNVPFNVPAFVGIMGGLFPLLLIVYKYTTLRPKLLSIIKNRRIDNNLDEEEIRELPLYKSEKELIISDEVNYNMTYLPAANV</sequence>
<accession>A0A1C3KGN5</accession>